<reference evidence="2" key="1">
    <citation type="journal article" date="2019" name="Int. J. Syst. Evol. Microbiol.">
        <title>The Global Catalogue of Microorganisms (GCM) 10K type strain sequencing project: providing services to taxonomists for standard genome sequencing and annotation.</title>
        <authorList>
            <consortium name="The Broad Institute Genomics Platform"/>
            <consortium name="The Broad Institute Genome Sequencing Center for Infectious Disease"/>
            <person name="Wu L."/>
            <person name="Ma J."/>
        </authorList>
    </citation>
    <scope>NUCLEOTIDE SEQUENCE [LARGE SCALE GENOMIC DNA]</scope>
    <source>
        <strain evidence="2">NCAIM B.02333</strain>
    </source>
</reference>
<dbReference type="EMBL" id="JBHRWW010000010">
    <property type="protein sequence ID" value="MFC3689468.1"/>
    <property type="molecule type" value="Genomic_DNA"/>
</dbReference>
<evidence type="ECO:0000313" key="2">
    <source>
        <dbReference type="Proteomes" id="UP001595685"/>
    </source>
</evidence>
<comment type="caution">
    <text evidence="1">The sequence shown here is derived from an EMBL/GenBank/DDBJ whole genome shotgun (WGS) entry which is preliminary data.</text>
</comment>
<protein>
    <submittedName>
        <fullName evidence="1">Uncharacterized protein</fullName>
    </submittedName>
</protein>
<dbReference type="Proteomes" id="UP001595685">
    <property type="component" value="Unassembled WGS sequence"/>
</dbReference>
<gene>
    <name evidence="1" type="ORF">ACFOLH_14045</name>
</gene>
<evidence type="ECO:0000313" key="1">
    <source>
        <dbReference type="EMBL" id="MFC3689468.1"/>
    </source>
</evidence>
<organism evidence="1 2">
    <name type="scientific">Aquipuribacter hungaricus</name>
    <dbReference type="NCBI Taxonomy" id="545624"/>
    <lineage>
        <taxon>Bacteria</taxon>
        <taxon>Bacillati</taxon>
        <taxon>Actinomycetota</taxon>
        <taxon>Actinomycetes</taxon>
        <taxon>Micrococcales</taxon>
        <taxon>Intrasporangiaceae</taxon>
        <taxon>Aquipuribacter</taxon>
    </lineage>
</organism>
<proteinExistence type="predicted"/>
<name>A0ABV7WK19_9MICO</name>
<keyword evidence="2" id="KW-1185">Reference proteome</keyword>
<sequence length="205" mass="21212">MRGLLGGRGPDLRVRRHLALRGFAGQHGWDVLGMVADLSTRYPVPDLVGAPSAQAELAVQGAWRGQPATVALVAARPPARDAHGRRQGDRTVLLVALDSGPRQVQLVAEVTGGQPEVAVLGDGPAPAAVVALLGPVGPVGRPRPAGRLRPGDHVVLGEVDLVLARTLARHEARVDPAVLLDLLVDLLDAIDTSSGGPRTGRPPVA</sequence>
<accession>A0ABV7WK19</accession>
<dbReference type="RefSeq" id="WP_340294213.1">
    <property type="nucleotide sequence ID" value="NZ_JBBEOI010000144.1"/>
</dbReference>